<dbReference type="SUPFAM" id="SSF46785">
    <property type="entry name" value="Winged helix' DNA-binding domain"/>
    <property type="match status" value="1"/>
</dbReference>
<protein>
    <submittedName>
        <fullName evidence="6">LysR family transcriptional regulator</fullName>
    </submittedName>
</protein>
<evidence type="ECO:0000256" key="2">
    <source>
        <dbReference type="ARBA" id="ARBA00023015"/>
    </source>
</evidence>
<evidence type="ECO:0000259" key="5">
    <source>
        <dbReference type="PROSITE" id="PS50931"/>
    </source>
</evidence>
<comment type="similarity">
    <text evidence="1">Belongs to the LysR transcriptional regulatory family.</text>
</comment>
<evidence type="ECO:0000313" key="6">
    <source>
        <dbReference type="EMBL" id="GAA4674012.1"/>
    </source>
</evidence>
<dbReference type="CDD" id="cd08423">
    <property type="entry name" value="PBP2_LTTR_like_6"/>
    <property type="match status" value="1"/>
</dbReference>
<dbReference type="Pfam" id="PF03466">
    <property type="entry name" value="LysR_substrate"/>
    <property type="match status" value="1"/>
</dbReference>
<evidence type="ECO:0000313" key="7">
    <source>
        <dbReference type="Proteomes" id="UP001500621"/>
    </source>
</evidence>
<dbReference type="PANTHER" id="PTHR30346">
    <property type="entry name" value="TRANSCRIPTIONAL DUAL REGULATOR HCAR-RELATED"/>
    <property type="match status" value="1"/>
</dbReference>
<dbReference type="PRINTS" id="PR00039">
    <property type="entry name" value="HTHLYSR"/>
</dbReference>
<comment type="caution">
    <text evidence="6">The sequence shown here is derived from an EMBL/GenBank/DDBJ whole genome shotgun (WGS) entry which is preliminary data.</text>
</comment>
<dbReference type="SUPFAM" id="SSF53850">
    <property type="entry name" value="Periplasmic binding protein-like II"/>
    <property type="match status" value="1"/>
</dbReference>
<evidence type="ECO:0000256" key="3">
    <source>
        <dbReference type="ARBA" id="ARBA00023125"/>
    </source>
</evidence>
<keyword evidence="2" id="KW-0805">Transcription regulation</keyword>
<dbReference type="RefSeq" id="WP_345263049.1">
    <property type="nucleotide sequence ID" value="NZ_BAABIM010000001.1"/>
</dbReference>
<keyword evidence="7" id="KW-1185">Reference proteome</keyword>
<name>A0ABP8VXY8_9ACTN</name>
<dbReference type="PANTHER" id="PTHR30346:SF29">
    <property type="entry name" value="LYSR SUBSTRATE-BINDING"/>
    <property type="match status" value="1"/>
</dbReference>
<dbReference type="InterPro" id="IPR036390">
    <property type="entry name" value="WH_DNA-bd_sf"/>
</dbReference>
<dbReference type="InterPro" id="IPR036388">
    <property type="entry name" value="WH-like_DNA-bd_sf"/>
</dbReference>
<dbReference type="EMBL" id="BAABIM010000001">
    <property type="protein sequence ID" value="GAA4674012.1"/>
    <property type="molecule type" value="Genomic_DNA"/>
</dbReference>
<organism evidence="6 7">
    <name type="scientific">Nocardioides nanhaiensis</name>
    <dbReference type="NCBI Taxonomy" id="1476871"/>
    <lineage>
        <taxon>Bacteria</taxon>
        <taxon>Bacillati</taxon>
        <taxon>Actinomycetota</taxon>
        <taxon>Actinomycetes</taxon>
        <taxon>Propionibacteriales</taxon>
        <taxon>Nocardioidaceae</taxon>
        <taxon>Nocardioides</taxon>
    </lineage>
</organism>
<dbReference type="Pfam" id="PF00126">
    <property type="entry name" value="HTH_1"/>
    <property type="match status" value="1"/>
</dbReference>
<dbReference type="Gene3D" id="1.10.10.10">
    <property type="entry name" value="Winged helix-like DNA-binding domain superfamily/Winged helix DNA-binding domain"/>
    <property type="match status" value="1"/>
</dbReference>
<dbReference type="Gene3D" id="3.40.190.10">
    <property type="entry name" value="Periplasmic binding protein-like II"/>
    <property type="match status" value="2"/>
</dbReference>
<keyword evidence="3" id="KW-0238">DNA-binding</keyword>
<dbReference type="PROSITE" id="PS50931">
    <property type="entry name" value="HTH_LYSR"/>
    <property type="match status" value="1"/>
</dbReference>
<proteinExistence type="inferred from homology"/>
<dbReference type="InterPro" id="IPR005119">
    <property type="entry name" value="LysR_subst-bd"/>
</dbReference>
<reference evidence="7" key="1">
    <citation type="journal article" date="2019" name="Int. J. Syst. Evol. Microbiol.">
        <title>The Global Catalogue of Microorganisms (GCM) 10K type strain sequencing project: providing services to taxonomists for standard genome sequencing and annotation.</title>
        <authorList>
            <consortium name="The Broad Institute Genomics Platform"/>
            <consortium name="The Broad Institute Genome Sequencing Center for Infectious Disease"/>
            <person name="Wu L."/>
            <person name="Ma J."/>
        </authorList>
    </citation>
    <scope>NUCLEOTIDE SEQUENCE [LARGE SCALE GENOMIC DNA]</scope>
    <source>
        <strain evidence="7">JCM 18127</strain>
    </source>
</reference>
<evidence type="ECO:0000256" key="4">
    <source>
        <dbReference type="ARBA" id="ARBA00023163"/>
    </source>
</evidence>
<evidence type="ECO:0000256" key="1">
    <source>
        <dbReference type="ARBA" id="ARBA00009437"/>
    </source>
</evidence>
<keyword evidence="4" id="KW-0804">Transcription</keyword>
<gene>
    <name evidence="6" type="ORF">GCM10023226_08920</name>
</gene>
<sequence>MASLDVRRLLIFREVARAGSISAAARNLGWTQPAVSQHLRALERQTGVALLLRGAGGVELTEPGRVLLERAEAVAGQLHMAEEELAHLTDLRRGRVRLAAYPSGAATLVPPALAALREQHPEVDVSLAEAEPPEAVALLRAGEVDVALVFGYDDDATSQGAPGPGLVWRRLGREPVDLVLPAEHPLSRRRSVPVAALAPEPWVVGCERCRAHALAVCEAAGFEPEVRHVTDDYVVVQNLVAVGLGVALLPRSALTAFRHPAVQVRPGRGYGARVLGLLHREGAERVPATSALVAGLIVQGRGAGPSA</sequence>
<dbReference type="Proteomes" id="UP001500621">
    <property type="component" value="Unassembled WGS sequence"/>
</dbReference>
<feature type="domain" description="HTH lysR-type" evidence="5">
    <location>
        <begin position="4"/>
        <end position="61"/>
    </location>
</feature>
<dbReference type="InterPro" id="IPR000847">
    <property type="entry name" value="LysR_HTH_N"/>
</dbReference>
<accession>A0ABP8VXY8</accession>